<dbReference type="Gene3D" id="3.40.630.190">
    <property type="entry name" value="LCP protein"/>
    <property type="match status" value="1"/>
</dbReference>
<dbReference type="Pfam" id="PF03816">
    <property type="entry name" value="LytR_cpsA_psr"/>
    <property type="match status" value="1"/>
</dbReference>
<dbReference type="Gene3D" id="3.30.70.2390">
    <property type="match status" value="1"/>
</dbReference>
<dbReference type="InterPro" id="IPR027381">
    <property type="entry name" value="LytR/CpsA/Psr_C"/>
</dbReference>
<evidence type="ECO:0000256" key="1">
    <source>
        <dbReference type="ARBA" id="ARBA00006068"/>
    </source>
</evidence>
<dbReference type="Proteomes" id="UP000006462">
    <property type="component" value="Unassembled WGS sequence"/>
</dbReference>
<sequence>MRRGSIILTVLVALAAFAVGATYRLYSLVTADVGEIKKTINFDERHGTVNVLVLGVDEVEAVHRSDTIILARVDIDRKTASIMSIPRDTRVSIKGRKQPQKLNHAYAFGGIELLRDTVINLTGVPVNYYLVLNYASFPKIVDAIGGVDIDVPRRMQYTDRAQNLHIDFAPGKRHMNGADGLKYVRFRHDSLGDIGRMKRQQEFAKAFLDKVKSPAILPRVPELIELVLSEIKTDIPVKTALQLAGQLKDMKLGNVRFFTMPGSTAYIDGLSYFVADLQRASQEMDPNSVLSADKDAADRADAKDKHESPAPGTDAPPAGPIEPGDLSGIVSRFKAPIAVLNGTGKPGLGKQFTTLFEKAGIEVAFTGNAKHADFRYCLVQYPEKGDPEPARELARLCGISESLVRKANVAYPAALILGKNNEKDVMERLEALLAKRQ</sequence>
<dbReference type="Pfam" id="PF13399">
    <property type="entry name" value="LytR_C"/>
    <property type="match status" value="1"/>
</dbReference>
<feature type="region of interest" description="Disordered" evidence="2">
    <location>
        <begin position="284"/>
        <end position="323"/>
    </location>
</feature>
<evidence type="ECO:0000259" key="4">
    <source>
        <dbReference type="Pfam" id="PF13399"/>
    </source>
</evidence>
<dbReference type="NCBIfam" id="TIGR00350">
    <property type="entry name" value="lytR_cpsA_psr"/>
    <property type="match status" value="1"/>
</dbReference>
<gene>
    <name evidence="5" type="ORF">HMPREF7215_0258</name>
</gene>
<dbReference type="GeneID" id="90986696"/>
<accession>A0ABP2HWT8</accession>
<evidence type="ECO:0000256" key="2">
    <source>
        <dbReference type="SAM" id="MobiDB-lite"/>
    </source>
</evidence>
<dbReference type="PANTHER" id="PTHR33392">
    <property type="entry name" value="POLYISOPRENYL-TEICHOIC ACID--PEPTIDOGLYCAN TEICHOIC ACID TRANSFERASE TAGU"/>
    <property type="match status" value="1"/>
</dbReference>
<dbReference type="PANTHER" id="PTHR33392:SF6">
    <property type="entry name" value="POLYISOPRENYL-TEICHOIC ACID--PEPTIDOGLYCAN TEICHOIC ACID TRANSFERASE TAGU"/>
    <property type="match status" value="1"/>
</dbReference>
<dbReference type="InterPro" id="IPR004474">
    <property type="entry name" value="LytR_CpsA_psr"/>
</dbReference>
<dbReference type="InterPro" id="IPR050922">
    <property type="entry name" value="LytR/CpsA/Psr_CW_biosynth"/>
</dbReference>
<comment type="caution">
    <text evidence="5">The sequence shown here is derived from an EMBL/GenBank/DDBJ whole genome shotgun (WGS) entry which is preliminary data.</text>
</comment>
<feature type="domain" description="Cell envelope-related transcriptional attenuator" evidence="3">
    <location>
        <begin position="64"/>
        <end position="212"/>
    </location>
</feature>
<keyword evidence="6" id="KW-1185">Reference proteome</keyword>
<organism evidence="5 6">
    <name type="scientific">Pyramidobacter piscolens W5455</name>
    <dbReference type="NCBI Taxonomy" id="352165"/>
    <lineage>
        <taxon>Bacteria</taxon>
        <taxon>Thermotogati</taxon>
        <taxon>Synergistota</taxon>
        <taxon>Synergistia</taxon>
        <taxon>Synergistales</taxon>
        <taxon>Dethiosulfovibrionaceae</taxon>
        <taxon>Pyramidobacter</taxon>
    </lineage>
</organism>
<feature type="compositionally biased region" description="Basic and acidic residues" evidence="2">
    <location>
        <begin position="292"/>
        <end position="308"/>
    </location>
</feature>
<evidence type="ECO:0000313" key="6">
    <source>
        <dbReference type="Proteomes" id="UP000006462"/>
    </source>
</evidence>
<name>A0ABP2HWT8_9BACT</name>
<evidence type="ECO:0000259" key="3">
    <source>
        <dbReference type="Pfam" id="PF03816"/>
    </source>
</evidence>
<dbReference type="EMBL" id="ADFP01000021">
    <property type="protein sequence ID" value="EFB91745.1"/>
    <property type="molecule type" value="Genomic_DNA"/>
</dbReference>
<evidence type="ECO:0000313" key="5">
    <source>
        <dbReference type="EMBL" id="EFB91745.1"/>
    </source>
</evidence>
<reference evidence="5 6" key="1">
    <citation type="submission" date="2009-12" db="EMBL/GenBank/DDBJ databases">
        <authorList>
            <person name="Shrivastava S."/>
            <person name="Madupu R."/>
            <person name="Durkin A.S."/>
            <person name="Torralba M."/>
            <person name="Methe B."/>
            <person name="Sutton G.G."/>
            <person name="Strausberg R.L."/>
            <person name="Nelson K.E."/>
        </authorList>
    </citation>
    <scope>NUCLEOTIDE SEQUENCE [LARGE SCALE GENOMIC DNA]</scope>
    <source>
        <strain evidence="5 6">W5455</strain>
    </source>
</reference>
<dbReference type="RefSeq" id="WP_009163821.1">
    <property type="nucleotide sequence ID" value="NZ_ADFP01000021.1"/>
</dbReference>
<protein>
    <submittedName>
        <fullName evidence="5">Cell envelope-like function transcriptional attenuator common domain protein</fullName>
    </submittedName>
</protein>
<proteinExistence type="inferred from homology"/>
<comment type="similarity">
    <text evidence="1">Belongs to the LytR/CpsA/Psr (LCP) family.</text>
</comment>
<feature type="domain" description="LytR/CpsA/Psr regulator C-terminal" evidence="4">
    <location>
        <begin position="336"/>
        <end position="419"/>
    </location>
</feature>